<dbReference type="InterPro" id="IPR009057">
    <property type="entry name" value="Homeodomain-like_sf"/>
</dbReference>
<dbReference type="InterPro" id="IPR001647">
    <property type="entry name" value="HTH_TetR"/>
</dbReference>
<accession>A0A511XCX4</accession>
<organism evidence="3 4">
    <name type="scientific">Acetobacter nitrogenifigens DSM 23921 = NBRC 105050</name>
    <dbReference type="NCBI Taxonomy" id="1120919"/>
    <lineage>
        <taxon>Bacteria</taxon>
        <taxon>Pseudomonadati</taxon>
        <taxon>Pseudomonadota</taxon>
        <taxon>Alphaproteobacteria</taxon>
        <taxon>Acetobacterales</taxon>
        <taxon>Acetobacteraceae</taxon>
        <taxon>Acetobacter</taxon>
    </lineage>
</organism>
<gene>
    <name evidence="3" type="ORF">ANI02nite_26150</name>
</gene>
<keyword evidence="1" id="KW-0238">DNA-binding</keyword>
<dbReference type="EMBL" id="BJYF01000020">
    <property type="protein sequence ID" value="GEN60731.1"/>
    <property type="molecule type" value="Genomic_DNA"/>
</dbReference>
<evidence type="ECO:0000259" key="2">
    <source>
        <dbReference type="Pfam" id="PF00440"/>
    </source>
</evidence>
<evidence type="ECO:0000256" key="1">
    <source>
        <dbReference type="ARBA" id="ARBA00023125"/>
    </source>
</evidence>
<sequence length="193" mass="20356">MVEIADAAGERDARRFALTDRLADLVLSDGLGAMGLRGLAKALDTSDRMLLYYFGTKDALVVAVIGRIVARLLDATSSAADEASPPDVFLLRALAMAQTRGIRPFMNVLSDVIARGGQGEAPYDSLASDLVSRWLDFIRARVVGADQDLSLAPAILAIVEGVALLERANPGSAALVGPKLAGALAIERQRPKT</sequence>
<evidence type="ECO:0000313" key="3">
    <source>
        <dbReference type="EMBL" id="GEN60731.1"/>
    </source>
</evidence>
<feature type="domain" description="HTH tetR-type" evidence="2">
    <location>
        <begin position="28"/>
        <end position="64"/>
    </location>
</feature>
<dbReference type="Pfam" id="PF00440">
    <property type="entry name" value="TetR_N"/>
    <property type="match status" value="1"/>
</dbReference>
<proteinExistence type="predicted"/>
<dbReference type="RefSeq" id="WP_035376616.1">
    <property type="nucleotide sequence ID" value="NZ_AUBI01000011.1"/>
</dbReference>
<evidence type="ECO:0000313" key="4">
    <source>
        <dbReference type="Proteomes" id="UP000321635"/>
    </source>
</evidence>
<dbReference type="AlphaFoldDB" id="A0A511XCX4"/>
<dbReference type="STRING" id="1120919.GCA_000429165_02722"/>
<dbReference type="GO" id="GO:0003677">
    <property type="term" value="F:DNA binding"/>
    <property type="evidence" value="ECO:0007669"/>
    <property type="project" value="UniProtKB-KW"/>
</dbReference>
<name>A0A511XCX4_9PROT</name>
<dbReference type="Proteomes" id="UP000321635">
    <property type="component" value="Unassembled WGS sequence"/>
</dbReference>
<dbReference type="Gene3D" id="1.10.357.10">
    <property type="entry name" value="Tetracycline Repressor, domain 2"/>
    <property type="match status" value="1"/>
</dbReference>
<keyword evidence="4" id="KW-1185">Reference proteome</keyword>
<dbReference type="SUPFAM" id="SSF46689">
    <property type="entry name" value="Homeodomain-like"/>
    <property type="match status" value="1"/>
</dbReference>
<comment type="caution">
    <text evidence="3">The sequence shown here is derived from an EMBL/GenBank/DDBJ whole genome shotgun (WGS) entry which is preliminary data.</text>
</comment>
<protein>
    <submittedName>
        <fullName evidence="3">TetR family transcriptional regulator</fullName>
    </submittedName>
</protein>
<reference evidence="3 4" key="1">
    <citation type="submission" date="2019-07" db="EMBL/GenBank/DDBJ databases">
        <title>Whole genome shotgun sequence of Acetobacter nitrogenifigens NBRC 105050.</title>
        <authorList>
            <person name="Hosoyama A."/>
            <person name="Uohara A."/>
            <person name="Ohji S."/>
            <person name="Ichikawa N."/>
        </authorList>
    </citation>
    <scope>NUCLEOTIDE SEQUENCE [LARGE SCALE GENOMIC DNA]</scope>
    <source>
        <strain evidence="3 4">NBRC 105050</strain>
    </source>
</reference>